<evidence type="ECO:0000313" key="3">
    <source>
        <dbReference type="Proteomes" id="UP000324748"/>
    </source>
</evidence>
<sequence>MNLFLLEVDTPTTDLELKFIQHEVYSRSSRVTVNWVDLELNGVHLEVDLSSSRFTGDIQPQADRASAGGRSLIELSPRGPRAGHCPARGRNPLQSSQHRPRAESDSSSSSNAFGKPYSFDLELKSIQLEVDPPLSATMDLDLNRFQLEVELLSKGIGLTLS</sequence>
<reference evidence="2 3" key="1">
    <citation type="submission" date="2019-05" db="EMBL/GenBank/DDBJ databases">
        <title>Emergence of the Ug99 lineage of the wheat stem rust pathogen through somatic hybridization.</title>
        <authorList>
            <person name="Li F."/>
            <person name="Upadhyaya N.M."/>
            <person name="Sperschneider J."/>
            <person name="Matny O."/>
            <person name="Nguyen-Phuc H."/>
            <person name="Mago R."/>
            <person name="Raley C."/>
            <person name="Miller M.E."/>
            <person name="Silverstein K.A.T."/>
            <person name="Henningsen E."/>
            <person name="Hirsch C.D."/>
            <person name="Visser B."/>
            <person name="Pretorius Z.A."/>
            <person name="Steffenson B.J."/>
            <person name="Schwessinger B."/>
            <person name="Dodds P.N."/>
            <person name="Figueroa M."/>
        </authorList>
    </citation>
    <scope>NUCLEOTIDE SEQUENCE [LARGE SCALE GENOMIC DNA]</scope>
    <source>
        <strain evidence="2">21-0</strain>
    </source>
</reference>
<gene>
    <name evidence="2" type="ORF">PGT21_025697</name>
</gene>
<proteinExistence type="predicted"/>
<dbReference type="AlphaFoldDB" id="A0A5B0LMD7"/>
<evidence type="ECO:0000256" key="1">
    <source>
        <dbReference type="SAM" id="MobiDB-lite"/>
    </source>
</evidence>
<name>A0A5B0LMD7_PUCGR</name>
<dbReference type="Proteomes" id="UP000324748">
    <property type="component" value="Unassembled WGS sequence"/>
</dbReference>
<feature type="region of interest" description="Disordered" evidence="1">
    <location>
        <begin position="58"/>
        <end position="111"/>
    </location>
</feature>
<accession>A0A5B0LMD7</accession>
<organism evidence="2 3">
    <name type="scientific">Puccinia graminis f. sp. tritici</name>
    <dbReference type="NCBI Taxonomy" id="56615"/>
    <lineage>
        <taxon>Eukaryota</taxon>
        <taxon>Fungi</taxon>
        <taxon>Dikarya</taxon>
        <taxon>Basidiomycota</taxon>
        <taxon>Pucciniomycotina</taxon>
        <taxon>Pucciniomycetes</taxon>
        <taxon>Pucciniales</taxon>
        <taxon>Pucciniaceae</taxon>
        <taxon>Puccinia</taxon>
    </lineage>
</organism>
<keyword evidence="3" id="KW-1185">Reference proteome</keyword>
<comment type="caution">
    <text evidence="2">The sequence shown here is derived from an EMBL/GenBank/DDBJ whole genome shotgun (WGS) entry which is preliminary data.</text>
</comment>
<evidence type="ECO:0000313" key="2">
    <source>
        <dbReference type="EMBL" id="KAA1065123.1"/>
    </source>
</evidence>
<protein>
    <submittedName>
        <fullName evidence="2">Uncharacterized protein</fullName>
    </submittedName>
</protein>
<dbReference type="EMBL" id="VSWC01000197">
    <property type="protein sequence ID" value="KAA1065123.1"/>
    <property type="molecule type" value="Genomic_DNA"/>
</dbReference>